<name>A0AAV1IRW8_9NEOP</name>
<protein>
    <submittedName>
        <fullName evidence="1">Uncharacterized protein</fullName>
    </submittedName>
</protein>
<dbReference type="EMBL" id="CAVLEF010000001">
    <property type="protein sequence ID" value="CAK1539926.1"/>
    <property type="molecule type" value="Genomic_DNA"/>
</dbReference>
<reference evidence="1 2" key="1">
    <citation type="submission" date="2023-11" db="EMBL/GenBank/DDBJ databases">
        <authorList>
            <person name="Okamura Y."/>
        </authorList>
    </citation>
    <scope>NUCLEOTIDE SEQUENCE [LARGE SCALE GENOMIC DNA]</scope>
</reference>
<sequence length="106" mass="12089">MSTSTRVPRRNMFPPSVTLSSDICRFQCGRQWRSPSCEASARPRPLCVINRVARVHEALMATLMRQQCEAVLVRSELRAAGARWMRSQKAWEAYGHSATILVPPYR</sequence>
<accession>A0AAV1IRW8</accession>
<dbReference type="AlphaFoldDB" id="A0AAV1IRW8"/>
<dbReference type="Proteomes" id="UP001497472">
    <property type="component" value="Unassembled WGS sequence"/>
</dbReference>
<evidence type="ECO:0000313" key="2">
    <source>
        <dbReference type="Proteomes" id="UP001497472"/>
    </source>
</evidence>
<gene>
    <name evidence="1" type="ORF">LNINA_LOCUS21</name>
</gene>
<comment type="caution">
    <text evidence="1">The sequence shown here is derived from an EMBL/GenBank/DDBJ whole genome shotgun (WGS) entry which is preliminary data.</text>
</comment>
<organism evidence="1 2">
    <name type="scientific">Leptosia nina</name>
    <dbReference type="NCBI Taxonomy" id="320188"/>
    <lineage>
        <taxon>Eukaryota</taxon>
        <taxon>Metazoa</taxon>
        <taxon>Ecdysozoa</taxon>
        <taxon>Arthropoda</taxon>
        <taxon>Hexapoda</taxon>
        <taxon>Insecta</taxon>
        <taxon>Pterygota</taxon>
        <taxon>Neoptera</taxon>
        <taxon>Endopterygota</taxon>
        <taxon>Lepidoptera</taxon>
        <taxon>Glossata</taxon>
        <taxon>Ditrysia</taxon>
        <taxon>Papilionoidea</taxon>
        <taxon>Pieridae</taxon>
        <taxon>Pierinae</taxon>
        <taxon>Leptosia</taxon>
    </lineage>
</organism>
<evidence type="ECO:0000313" key="1">
    <source>
        <dbReference type="EMBL" id="CAK1539926.1"/>
    </source>
</evidence>
<keyword evidence="2" id="KW-1185">Reference proteome</keyword>
<proteinExistence type="predicted"/>